<dbReference type="Proteomes" id="UP000660554">
    <property type="component" value="Unassembled WGS sequence"/>
</dbReference>
<comment type="caution">
    <text evidence="2">The sequence shown here is derived from an EMBL/GenBank/DDBJ whole genome shotgun (WGS) entry which is preliminary data.</text>
</comment>
<reference evidence="3" key="1">
    <citation type="submission" date="2020-09" db="EMBL/GenBank/DDBJ databases">
        <title>Whole genome shotgun sequence of Streptomyces cinnamonensis NBRC 15873.</title>
        <authorList>
            <person name="Komaki H."/>
            <person name="Tamura T."/>
        </authorList>
    </citation>
    <scope>NUCLEOTIDE SEQUENCE [LARGE SCALE GENOMIC DNA]</scope>
    <source>
        <strain evidence="3">NBRC 15873</strain>
    </source>
</reference>
<feature type="compositionally biased region" description="Polar residues" evidence="1">
    <location>
        <begin position="1"/>
        <end position="13"/>
    </location>
</feature>
<feature type="region of interest" description="Disordered" evidence="1">
    <location>
        <begin position="1"/>
        <end position="22"/>
    </location>
</feature>
<evidence type="ECO:0000256" key="1">
    <source>
        <dbReference type="SAM" id="MobiDB-lite"/>
    </source>
</evidence>
<dbReference type="RefSeq" id="WP_245386020.1">
    <property type="nucleotide sequence ID" value="NZ_BMRU01000011.1"/>
</dbReference>
<feature type="region of interest" description="Disordered" evidence="1">
    <location>
        <begin position="163"/>
        <end position="184"/>
    </location>
</feature>
<proteinExistence type="predicted"/>
<feature type="compositionally biased region" description="Basic and acidic residues" evidence="1">
    <location>
        <begin position="172"/>
        <end position="184"/>
    </location>
</feature>
<name>A0ABQ3NN94_STRVG</name>
<keyword evidence="3" id="KW-1185">Reference proteome</keyword>
<dbReference type="GeneID" id="86952340"/>
<protein>
    <submittedName>
        <fullName evidence="2">Uncharacterized protein</fullName>
    </submittedName>
</protein>
<gene>
    <name evidence="2" type="ORF">Scinn_36990</name>
</gene>
<sequence>MKPQTSSPTSNITPIKRNSPGVPTSFEIFHSCGHTSTRDLSDRSADQRAGYARWLATRQCTDCWRADHQADAASTAKWLAAKRADEQAAAADWATQFDMPPLEGPEKILGWAERARHQLVTRAYTALVTEGTWDEAEWAQLEEQVRLLTRAGWWVDQREAEGTDLPELLEAADDRDQPTENPFR</sequence>
<evidence type="ECO:0000313" key="3">
    <source>
        <dbReference type="Proteomes" id="UP000660554"/>
    </source>
</evidence>
<organism evidence="2 3">
    <name type="scientific">Streptomyces virginiae</name>
    <name type="common">Streptomyces cinnamonensis</name>
    <dbReference type="NCBI Taxonomy" id="1961"/>
    <lineage>
        <taxon>Bacteria</taxon>
        <taxon>Bacillati</taxon>
        <taxon>Actinomycetota</taxon>
        <taxon>Actinomycetes</taxon>
        <taxon>Kitasatosporales</taxon>
        <taxon>Streptomycetaceae</taxon>
        <taxon>Streptomyces</taxon>
    </lineage>
</organism>
<evidence type="ECO:0000313" key="2">
    <source>
        <dbReference type="EMBL" id="GHI14236.1"/>
    </source>
</evidence>
<accession>A0ABQ3NN94</accession>
<dbReference type="EMBL" id="BNDV01000008">
    <property type="protein sequence ID" value="GHI14236.1"/>
    <property type="molecule type" value="Genomic_DNA"/>
</dbReference>